<dbReference type="InterPro" id="IPR003673">
    <property type="entry name" value="CoA-Trfase_fam_III"/>
</dbReference>
<dbReference type="Gene3D" id="3.30.1540.10">
    <property type="entry name" value="formyl-coa transferase, domain 3"/>
    <property type="match status" value="1"/>
</dbReference>
<feature type="region of interest" description="Disordered" evidence="2">
    <location>
        <begin position="1"/>
        <end position="25"/>
    </location>
</feature>
<gene>
    <name evidence="3" type="ORF">C6568_03250</name>
</gene>
<evidence type="ECO:0000313" key="4">
    <source>
        <dbReference type="Proteomes" id="UP000237925"/>
    </source>
</evidence>
<dbReference type="SUPFAM" id="SSF89796">
    <property type="entry name" value="CoA-transferase family III (CaiB/BaiF)"/>
    <property type="match status" value="1"/>
</dbReference>
<accession>A0A2R3Q9E5</accession>
<dbReference type="PANTHER" id="PTHR48207">
    <property type="entry name" value="SUCCINATE--HYDROXYMETHYLGLUTARATE COA-TRANSFERASE"/>
    <property type="match status" value="1"/>
</dbReference>
<dbReference type="KEGG" id="mela:C6568_03250"/>
<keyword evidence="4" id="KW-1185">Reference proteome</keyword>
<dbReference type="Gene3D" id="3.40.50.10540">
    <property type="entry name" value="Crotonobetainyl-coa:carnitine coa-transferase, domain 1"/>
    <property type="match status" value="1"/>
</dbReference>
<dbReference type="InterPro" id="IPR023606">
    <property type="entry name" value="CoA-Trfase_III_dom_1_sf"/>
</dbReference>
<protein>
    <submittedName>
        <fullName evidence="3">CoA transferase</fullName>
    </submittedName>
</protein>
<evidence type="ECO:0000313" key="3">
    <source>
        <dbReference type="EMBL" id="AVO48379.1"/>
    </source>
</evidence>
<proteinExistence type="predicted"/>
<dbReference type="InterPro" id="IPR044855">
    <property type="entry name" value="CoA-Trfase_III_dom3_sf"/>
</dbReference>
<dbReference type="PANTHER" id="PTHR48207:SF4">
    <property type="entry name" value="BLL6097 PROTEIN"/>
    <property type="match status" value="1"/>
</dbReference>
<keyword evidence="1 3" id="KW-0808">Transferase</keyword>
<dbReference type="GO" id="GO:0008410">
    <property type="term" value="F:CoA-transferase activity"/>
    <property type="evidence" value="ECO:0007669"/>
    <property type="project" value="TreeGrafter"/>
</dbReference>
<dbReference type="InterPro" id="IPR050483">
    <property type="entry name" value="CoA-transferase_III_domain"/>
</dbReference>
<feature type="region of interest" description="Disordered" evidence="2">
    <location>
        <begin position="363"/>
        <end position="387"/>
    </location>
</feature>
<evidence type="ECO:0000256" key="1">
    <source>
        <dbReference type="ARBA" id="ARBA00022679"/>
    </source>
</evidence>
<evidence type="ECO:0000256" key="2">
    <source>
        <dbReference type="SAM" id="MobiDB-lite"/>
    </source>
</evidence>
<dbReference type="EMBL" id="CP027667">
    <property type="protein sequence ID" value="AVO48379.1"/>
    <property type="molecule type" value="Genomic_DNA"/>
</dbReference>
<dbReference type="OrthoDB" id="5294844at2"/>
<sequence length="426" mass="46091">MARNTQGADARREGGAPSAPGPAPLHGLRVIDMSSVLMGPFASQALGDMGADVIKIEAPEGDAVRQIGPARHPGMGPIFLNANRNKRSVVLDLKQPEGAAALKRLLVDADVLMYNVRPQAMARLGLDYESVRAINPRLVYAGVFGFGQDGPYASRPAYDDLIQGAATLPHLMARASGGIPRYVPTAMADRVVGLTAVGAILASVLARQHTGRGDRVDIPMFETMVGFVLGDHLAGLTFEPPLNDGGYARLLSPERRPYRTRDGYICALVYNDKQWAGFLQGIGRSSLLHEDPRFASFASRAQHIDHVYGWLAQVFEQRTTQEWFELLEAADVPCMPMHDLHSVLDDPHLQATGFFETVQHPSEGTLRSMRPAPRWQTAARPEPRPAPALGEHTVQVLQEAGYSAAEVQAMLACRAALAGSVREEGA</sequence>
<reference evidence="3 4" key="1">
    <citation type="submission" date="2018-03" db="EMBL/GenBank/DDBJ databases">
        <title>Genome sequencing of Melaminivora sp.</title>
        <authorList>
            <person name="Kim S.-J."/>
            <person name="Heo J."/>
            <person name="Ahn J.-H."/>
            <person name="Kwon S.-W."/>
        </authorList>
    </citation>
    <scope>NUCLEOTIDE SEQUENCE [LARGE SCALE GENOMIC DNA]</scope>
    <source>
        <strain evidence="3 4">SC2-9</strain>
    </source>
</reference>
<dbReference type="Proteomes" id="UP000237925">
    <property type="component" value="Chromosome"/>
</dbReference>
<dbReference type="AlphaFoldDB" id="A0A2R3Q9E5"/>
<dbReference type="Pfam" id="PF02515">
    <property type="entry name" value="CoA_transf_3"/>
    <property type="match status" value="1"/>
</dbReference>
<organism evidence="3 4">
    <name type="scientific">Melaminivora suipulveris</name>
    <dbReference type="NCBI Taxonomy" id="2109913"/>
    <lineage>
        <taxon>Bacteria</taxon>
        <taxon>Pseudomonadati</taxon>
        <taxon>Pseudomonadota</taxon>
        <taxon>Betaproteobacteria</taxon>
        <taxon>Burkholderiales</taxon>
        <taxon>Comamonadaceae</taxon>
        <taxon>Melaminivora</taxon>
    </lineage>
</organism>
<name>A0A2R3Q9E5_9BURK</name>